<dbReference type="InterPro" id="IPR001164">
    <property type="entry name" value="ArfGAP_dom"/>
</dbReference>
<protein>
    <recommendedName>
        <fullName evidence="13">Arf-GAP with coiled-coil, ANK repeat and PH domain-containing protein 2</fullName>
    </recommendedName>
</protein>
<dbReference type="SMART" id="SM00105">
    <property type="entry name" value="ArfGap"/>
    <property type="match status" value="1"/>
</dbReference>
<dbReference type="GO" id="GO:0008270">
    <property type="term" value="F:zinc ion binding"/>
    <property type="evidence" value="ECO:0007669"/>
    <property type="project" value="UniProtKB-KW"/>
</dbReference>
<evidence type="ECO:0000259" key="11">
    <source>
        <dbReference type="PROSITE" id="PS50115"/>
    </source>
</evidence>
<dbReference type="InterPro" id="IPR036770">
    <property type="entry name" value="Ankyrin_rpt-contain_sf"/>
</dbReference>
<feature type="repeat" description="ANK" evidence="6">
    <location>
        <begin position="681"/>
        <end position="713"/>
    </location>
</feature>
<evidence type="ECO:0000256" key="8">
    <source>
        <dbReference type="SAM" id="Coils"/>
    </source>
</evidence>
<keyword evidence="1" id="KW-0479">Metal-binding</keyword>
<dbReference type="CDD" id="cd07603">
    <property type="entry name" value="BAR_ACAPs"/>
    <property type="match status" value="1"/>
</dbReference>
<organism evidence="12">
    <name type="scientific">Cuerna arida</name>
    <dbReference type="NCBI Taxonomy" id="1464854"/>
    <lineage>
        <taxon>Eukaryota</taxon>
        <taxon>Metazoa</taxon>
        <taxon>Ecdysozoa</taxon>
        <taxon>Arthropoda</taxon>
        <taxon>Hexapoda</taxon>
        <taxon>Insecta</taxon>
        <taxon>Pterygota</taxon>
        <taxon>Neoptera</taxon>
        <taxon>Paraneoptera</taxon>
        <taxon>Hemiptera</taxon>
        <taxon>Auchenorrhyncha</taxon>
        <taxon>Membracoidea</taxon>
        <taxon>Cicadellidae</taxon>
        <taxon>Cicadellinae</taxon>
        <taxon>Proconiini</taxon>
        <taxon>Cuerna</taxon>
    </lineage>
</organism>
<dbReference type="PRINTS" id="PR00405">
    <property type="entry name" value="REVINTRACTNG"/>
</dbReference>
<dbReference type="Pfam" id="PF16746">
    <property type="entry name" value="BAR_3"/>
    <property type="match status" value="1"/>
</dbReference>
<dbReference type="PANTHER" id="PTHR23180:SF399">
    <property type="entry name" value="BLOWN FUSE, ISOFORM A-RELATED"/>
    <property type="match status" value="1"/>
</dbReference>
<keyword evidence="4" id="KW-0862">Zinc</keyword>
<evidence type="ECO:0000256" key="5">
    <source>
        <dbReference type="ARBA" id="ARBA00023043"/>
    </source>
</evidence>
<dbReference type="PROSITE" id="PS50297">
    <property type="entry name" value="ANK_REP_REGION"/>
    <property type="match status" value="2"/>
</dbReference>
<dbReference type="SUPFAM" id="SSF48403">
    <property type="entry name" value="Ankyrin repeat"/>
    <property type="match status" value="1"/>
</dbReference>
<dbReference type="SUPFAM" id="SSF57863">
    <property type="entry name" value="ArfGap/RecO-like zinc finger"/>
    <property type="match status" value="1"/>
</dbReference>
<dbReference type="FunFam" id="2.30.29.30:FF:000026">
    <property type="entry name" value="Arf-GAP with coiled-coil, ANK repeat and PH domain-containing protein 2"/>
    <property type="match status" value="1"/>
</dbReference>
<dbReference type="AlphaFoldDB" id="A0A1B6G7X6"/>
<evidence type="ECO:0000313" key="12">
    <source>
        <dbReference type="EMBL" id="JAS58556.1"/>
    </source>
</evidence>
<dbReference type="PROSITE" id="PS50115">
    <property type="entry name" value="ARFGAP"/>
    <property type="match status" value="1"/>
</dbReference>
<keyword evidence="2" id="KW-0677">Repeat</keyword>
<dbReference type="FunFam" id="1.10.220.150:FF:000007">
    <property type="entry name" value="Arf-GAP with coiled-coil, ANK repeat and PH domain-containing protein 2"/>
    <property type="match status" value="1"/>
</dbReference>
<dbReference type="InterPro" id="IPR045258">
    <property type="entry name" value="ACAP1/2/3-like"/>
</dbReference>
<dbReference type="FunFam" id="1.20.1270.60:FF:000025">
    <property type="entry name" value="arf-GAP with coiled-coil, ANK repeat and PH domain-containing protein 2"/>
    <property type="match status" value="1"/>
</dbReference>
<evidence type="ECO:0000256" key="4">
    <source>
        <dbReference type="ARBA" id="ARBA00022833"/>
    </source>
</evidence>
<dbReference type="InterPro" id="IPR004148">
    <property type="entry name" value="BAR_dom"/>
</dbReference>
<evidence type="ECO:0000256" key="1">
    <source>
        <dbReference type="ARBA" id="ARBA00022723"/>
    </source>
</evidence>
<keyword evidence="3 7" id="KW-0863">Zinc-finger</keyword>
<dbReference type="Gene3D" id="2.30.29.30">
    <property type="entry name" value="Pleckstrin-homology domain (PH domain)/Phosphotyrosine-binding domain (PTB)"/>
    <property type="match status" value="1"/>
</dbReference>
<dbReference type="Pfam" id="PF00169">
    <property type="entry name" value="PH"/>
    <property type="match status" value="1"/>
</dbReference>
<feature type="domain" description="PH" evidence="10">
    <location>
        <begin position="267"/>
        <end position="363"/>
    </location>
</feature>
<evidence type="ECO:0000256" key="9">
    <source>
        <dbReference type="SAM" id="MobiDB-lite"/>
    </source>
</evidence>
<dbReference type="CDD" id="cd13250">
    <property type="entry name" value="PH_ACAP"/>
    <property type="match status" value="1"/>
</dbReference>
<dbReference type="Gene3D" id="1.25.40.20">
    <property type="entry name" value="Ankyrin repeat-containing domain"/>
    <property type="match status" value="1"/>
</dbReference>
<dbReference type="InterPro" id="IPR027267">
    <property type="entry name" value="AH/BAR_dom_sf"/>
</dbReference>
<dbReference type="CDD" id="cd08835">
    <property type="entry name" value="ArfGap_ACAP"/>
    <property type="match status" value="1"/>
</dbReference>
<evidence type="ECO:0008006" key="13">
    <source>
        <dbReference type="Google" id="ProtNLM"/>
    </source>
</evidence>
<dbReference type="SUPFAM" id="SSF50729">
    <property type="entry name" value="PH domain-like"/>
    <property type="match status" value="1"/>
</dbReference>
<evidence type="ECO:0000256" key="6">
    <source>
        <dbReference type="PROSITE-ProRule" id="PRU00023"/>
    </source>
</evidence>
<feature type="coiled-coil region" evidence="8">
    <location>
        <begin position="18"/>
        <end position="45"/>
    </location>
</feature>
<dbReference type="Pfam" id="PF12796">
    <property type="entry name" value="Ank_2"/>
    <property type="match status" value="1"/>
</dbReference>
<dbReference type="PANTHER" id="PTHR23180">
    <property type="entry name" value="CENTAURIN/ARF"/>
    <property type="match status" value="1"/>
</dbReference>
<evidence type="ECO:0000256" key="2">
    <source>
        <dbReference type="ARBA" id="ARBA00022737"/>
    </source>
</evidence>
<feature type="region of interest" description="Disordered" evidence="9">
    <location>
        <begin position="528"/>
        <end position="567"/>
    </location>
</feature>
<feature type="repeat" description="ANK" evidence="6">
    <location>
        <begin position="648"/>
        <end position="680"/>
    </location>
</feature>
<evidence type="ECO:0000259" key="10">
    <source>
        <dbReference type="PROSITE" id="PS50003"/>
    </source>
</evidence>
<feature type="region of interest" description="Disordered" evidence="9">
    <location>
        <begin position="582"/>
        <end position="604"/>
    </location>
</feature>
<dbReference type="GO" id="GO:0005737">
    <property type="term" value="C:cytoplasm"/>
    <property type="evidence" value="ECO:0007669"/>
    <property type="project" value="InterPro"/>
</dbReference>
<dbReference type="InterPro" id="IPR002110">
    <property type="entry name" value="Ankyrin_rpt"/>
</dbReference>
<dbReference type="Pfam" id="PF01412">
    <property type="entry name" value="ArfGap"/>
    <property type="match status" value="1"/>
</dbReference>
<dbReference type="Gene3D" id="1.20.1270.60">
    <property type="entry name" value="Arfaptin homology (AH) domain/BAR domain"/>
    <property type="match status" value="1"/>
</dbReference>
<dbReference type="SMART" id="SM00248">
    <property type="entry name" value="ANK"/>
    <property type="match status" value="3"/>
</dbReference>
<feature type="compositionally biased region" description="Basic and acidic residues" evidence="9">
    <location>
        <begin position="549"/>
        <end position="561"/>
    </location>
</feature>
<feature type="domain" description="Arf-GAP" evidence="11">
    <location>
        <begin position="393"/>
        <end position="514"/>
    </location>
</feature>
<dbReference type="Gene3D" id="1.10.220.150">
    <property type="entry name" value="Arf GTPase activating protein"/>
    <property type="match status" value="1"/>
</dbReference>
<dbReference type="PROSITE" id="PS50088">
    <property type="entry name" value="ANK_REPEAT"/>
    <property type="match status" value="2"/>
</dbReference>
<feature type="compositionally biased region" description="Acidic residues" evidence="9">
    <location>
        <begin position="589"/>
        <end position="602"/>
    </location>
</feature>
<dbReference type="InterPro" id="IPR011993">
    <property type="entry name" value="PH-like_dom_sf"/>
</dbReference>
<sequence length="780" mass="87364">MVFQIGPVIELQECLRDSPKFRSTLEEQEAQIELLEQKLEKVIKACGTMVDTGKTYVSQQSQLANSLWDLSVCFHGDPDTTSKLNRLIHALQEMNKFHTILLDQASRTILKNLTSFVKEDIKAARESRHYLEKVSSELDAALQRNSSAVRSRPLETEEANNLLAATRACFRHTALSHVHCVTMLQAHKQHELISTLLSYMHACTTYFHQGYDLCEGLQPFFKSVSDDLEIQRTEASKLEKTLNNCHTLVTSQDVVQPATPVPPSAGPPHMEGYLFKRTSNAFKTWNRRWFYLDNNQLVYRKRTGEDSVTVMEDDLRLCSVKPVVDSERRFCFEVLSPTKSHMLQADSEDMYQAWVNALNLAIGAALQHSHGHADNRQQTDRHQTDSQDKLRKSKIWEQLVKVAGNDKCCDCGDPDPKWASINLGVTLCIACSGVHRSLGVHYSKVRSLTLDAWEPEILKVMAELGNCVVNNIYEANIEPDIARATPSCVGGVREAYIKAKWVERKFVRPLAVSPARLSRSPALRKWSVRKLRRRPHSSDPSKRRTRLNCVDDKSEEAEQKNASESVSEEVILIGENLPGNEAQTSIELSSDEDSAGDEEEGEAVSMEDLSKLGADLLLYKASAAHNLPVMCLAMAEGADKGWRNSEDNGRTHLHQAVLSGSVMACEYLLLNGAKINSQDDNGQTPLHLATSRGHTAQVWLLLKHRADQHMTDSSGAEPLAIAIQEANADIVTLLRLGRLNEEMDLENGGTDDTFSEVVRDYSQMACTQPQRLVRDHSISE</sequence>
<dbReference type="PROSITE" id="PS50003">
    <property type="entry name" value="PH_DOMAIN"/>
    <property type="match status" value="1"/>
</dbReference>
<reference evidence="12" key="1">
    <citation type="submission" date="2015-11" db="EMBL/GenBank/DDBJ databases">
        <title>De novo transcriptome assembly of four potential Pierce s Disease insect vectors from Arizona vineyards.</title>
        <authorList>
            <person name="Tassone E.E."/>
        </authorList>
    </citation>
    <scope>NUCLEOTIDE SEQUENCE</scope>
</reference>
<dbReference type="InterPro" id="IPR038508">
    <property type="entry name" value="ArfGAP_dom_sf"/>
</dbReference>
<evidence type="ECO:0000256" key="3">
    <source>
        <dbReference type="ARBA" id="ARBA00022771"/>
    </source>
</evidence>
<accession>A0A1B6G7X6</accession>
<dbReference type="SMART" id="SM00233">
    <property type="entry name" value="PH"/>
    <property type="match status" value="1"/>
</dbReference>
<evidence type="ECO:0000256" key="7">
    <source>
        <dbReference type="PROSITE-ProRule" id="PRU00288"/>
    </source>
</evidence>
<keyword evidence="8" id="KW-0175">Coiled coil</keyword>
<proteinExistence type="predicted"/>
<dbReference type="EMBL" id="GECZ01011213">
    <property type="protein sequence ID" value="JAS58556.1"/>
    <property type="molecule type" value="Transcribed_RNA"/>
</dbReference>
<keyword evidence="5 6" id="KW-0040">ANK repeat</keyword>
<gene>
    <name evidence="12" type="ORF">g.21984</name>
</gene>
<dbReference type="SUPFAM" id="SSF103657">
    <property type="entry name" value="BAR/IMD domain-like"/>
    <property type="match status" value="1"/>
</dbReference>
<dbReference type="GO" id="GO:0005096">
    <property type="term" value="F:GTPase activator activity"/>
    <property type="evidence" value="ECO:0007669"/>
    <property type="project" value="InterPro"/>
</dbReference>
<dbReference type="InterPro" id="IPR001849">
    <property type="entry name" value="PH_domain"/>
</dbReference>
<dbReference type="InterPro" id="IPR037278">
    <property type="entry name" value="ARFGAP/RecO"/>
</dbReference>
<name>A0A1B6G7X6_9HEMI</name>